<reference evidence="1" key="2">
    <citation type="journal article" date="2020" name="Nat. Commun.">
        <title>Large-scale genome sequencing of mycorrhizal fungi provides insights into the early evolution of symbiotic traits.</title>
        <authorList>
            <person name="Miyauchi S."/>
            <person name="Kiss E."/>
            <person name="Kuo A."/>
            <person name="Drula E."/>
            <person name="Kohler A."/>
            <person name="Sanchez-Garcia M."/>
            <person name="Morin E."/>
            <person name="Andreopoulos B."/>
            <person name="Barry K.W."/>
            <person name="Bonito G."/>
            <person name="Buee M."/>
            <person name="Carver A."/>
            <person name="Chen C."/>
            <person name="Cichocki N."/>
            <person name="Clum A."/>
            <person name="Culley D."/>
            <person name="Crous P.W."/>
            <person name="Fauchery L."/>
            <person name="Girlanda M."/>
            <person name="Hayes R.D."/>
            <person name="Keri Z."/>
            <person name="LaButti K."/>
            <person name="Lipzen A."/>
            <person name="Lombard V."/>
            <person name="Magnuson J."/>
            <person name="Maillard F."/>
            <person name="Murat C."/>
            <person name="Nolan M."/>
            <person name="Ohm R.A."/>
            <person name="Pangilinan J."/>
            <person name="Pereira M.F."/>
            <person name="Perotto S."/>
            <person name="Peter M."/>
            <person name="Pfister S."/>
            <person name="Riley R."/>
            <person name="Sitrit Y."/>
            <person name="Stielow J.B."/>
            <person name="Szollosi G."/>
            <person name="Zifcakova L."/>
            <person name="Stursova M."/>
            <person name="Spatafora J.W."/>
            <person name="Tedersoo L."/>
            <person name="Vaario L.M."/>
            <person name="Yamada A."/>
            <person name="Yan M."/>
            <person name="Wang P."/>
            <person name="Xu J."/>
            <person name="Bruns T."/>
            <person name="Baldrian P."/>
            <person name="Vilgalys R."/>
            <person name="Dunand C."/>
            <person name="Henrissat B."/>
            <person name="Grigoriev I.V."/>
            <person name="Hibbett D."/>
            <person name="Nagy L.G."/>
            <person name="Martin F.M."/>
        </authorList>
    </citation>
    <scope>NUCLEOTIDE SEQUENCE</scope>
    <source>
        <strain evidence="1">BED1</strain>
    </source>
</reference>
<reference evidence="1" key="1">
    <citation type="submission" date="2019-10" db="EMBL/GenBank/DDBJ databases">
        <authorList>
            <consortium name="DOE Joint Genome Institute"/>
            <person name="Kuo A."/>
            <person name="Miyauchi S."/>
            <person name="Kiss E."/>
            <person name="Drula E."/>
            <person name="Kohler A."/>
            <person name="Sanchez-Garcia M."/>
            <person name="Andreopoulos B."/>
            <person name="Barry K.W."/>
            <person name="Bonito G."/>
            <person name="Buee M."/>
            <person name="Carver A."/>
            <person name="Chen C."/>
            <person name="Cichocki N."/>
            <person name="Clum A."/>
            <person name="Culley D."/>
            <person name="Crous P.W."/>
            <person name="Fauchery L."/>
            <person name="Girlanda M."/>
            <person name="Hayes R."/>
            <person name="Keri Z."/>
            <person name="LaButti K."/>
            <person name="Lipzen A."/>
            <person name="Lombard V."/>
            <person name="Magnuson J."/>
            <person name="Maillard F."/>
            <person name="Morin E."/>
            <person name="Murat C."/>
            <person name="Nolan M."/>
            <person name="Ohm R."/>
            <person name="Pangilinan J."/>
            <person name="Pereira M."/>
            <person name="Perotto S."/>
            <person name="Peter M."/>
            <person name="Riley R."/>
            <person name="Sitrit Y."/>
            <person name="Stielow B."/>
            <person name="Szollosi G."/>
            <person name="Zifcakova L."/>
            <person name="Stursova M."/>
            <person name="Spatafora J.W."/>
            <person name="Tedersoo L."/>
            <person name="Vaario L.-M."/>
            <person name="Yamada A."/>
            <person name="Yan M."/>
            <person name="Wang P."/>
            <person name="Xu J."/>
            <person name="Bruns T."/>
            <person name="Baldrian P."/>
            <person name="Vilgalys R."/>
            <person name="Henrissat B."/>
            <person name="Grigoriev I.V."/>
            <person name="Hibbett D."/>
            <person name="Nagy L.G."/>
            <person name="Martin F.M."/>
        </authorList>
    </citation>
    <scope>NUCLEOTIDE SEQUENCE</scope>
    <source>
        <strain evidence="1">BED1</strain>
    </source>
</reference>
<proteinExistence type="predicted"/>
<protein>
    <submittedName>
        <fullName evidence="1">Uncharacterized protein</fullName>
    </submittedName>
</protein>
<name>A0AAD4BBF8_BOLED</name>
<evidence type="ECO:0000313" key="1">
    <source>
        <dbReference type="EMBL" id="KAF8416625.1"/>
    </source>
</evidence>
<dbReference type="Proteomes" id="UP001194468">
    <property type="component" value="Unassembled WGS sequence"/>
</dbReference>
<dbReference type="EMBL" id="WHUW01000249">
    <property type="protein sequence ID" value="KAF8416625.1"/>
    <property type="molecule type" value="Genomic_DNA"/>
</dbReference>
<sequence>MSGASRPSTNLVRLKIFRHQMTLSPSSLPVVHSSLSFGSMIKQPRLLSESFVPHQSSKMVSHDLGSMSTLRSPAAKAKTSENTWVWTGGYLKSSSPVLNTNVSTRKVVELSVHGSLIEPVNPSVVTASKHLPNEHCAEINSWDITWALKEDVLLLPSPPFVTAPLSFFHR</sequence>
<dbReference type="AlphaFoldDB" id="A0AAD4BBF8"/>
<comment type="caution">
    <text evidence="1">The sequence shown here is derived from an EMBL/GenBank/DDBJ whole genome shotgun (WGS) entry which is preliminary data.</text>
</comment>
<evidence type="ECO:0000313" key="2">
    <source>
        <dbReference type="Proteomes" id="UP001194468"/>
    </source>
</evidence>
<organism evidence="1 2">
    <name type="scientific">Boletus edulis BED1</name>
    <dbReference type="NCBI Taxonomy" id="1328754"/>
    <lineage>
        <taxon>Eukaryota</taxon>
        <taxon>Fungi</taxon>
        <taxon>Dikarya</taxon>
        <taxon>Basidiomycota</taxon>
        <taxon>Agaricomycotina</taxon>
        <taxon>Agaricomycetes</taxon>
        <taxon>Agaricomycetidae</taxon>
        <taxon>Boletales</taxon>
        <taxon>Boletineae</taxon>
        <taxon>Boletaceae</taxon>
        <taxon>Boletoideae</taxon>
        <taxon>Boletus</taxon>
    </lineage>
</organism>
<accession>A0AAD4BBF8</accession>
<keyword evidence="2" id="KW-1185">Reference proteome</keyword>
<gene>
    <name evidence="1" type="ORF">L210DRAFT_3511697</name>
</gene>